<dbReference type="Proteomes" id="UP000243688">
    <property type="component" value="Unassembled WGS sequence"/>
</dbReference>
<dbReference type="Pfam" id="PF02491">
    <property type="entry name" value="SHS2_FTSA"/>
    <property type="match status" value="1"/>
</dbReference>
<dbReference type="GO" id="GO:0032153">
    <property type="term" value="C:cell division site"/>
    <property type="evidence" value="ECO:0007669"/>
    <property type="project" value="UniProtKB-UniRule"/>
</dbReference>
<accession>A0A2A6E2E4</accession>
<dbReference type="Pfam" id="PF14450">
    <property type="entry name" value="FtsA"/>
    <property type="match status" value="1"/>
</dbReference>
<evidence type="ECO:0000256" key="2">
    <source>
        <dbReference type="ARBA" id="ARBA00022618"/>
    </source>
</evidence>
<evidence type="ECO:0000259" key="8">
    <source>
        <dbReference type="SMART" id="SM00842"/>
    </source>
</evidence>
<evidence type="ECO:0000313" key="10">
    <source>
        <dbReference type="Proteomes" id="UP000243688"/>
    </source>
</evidence>
<sequence length="417" mass="44232">MSGNEIVVGLDVGTSKVRAIIGEIGNGTLNIVGVGTADSEGIRKGSIVDIDLTVKSIRQAIEHAERMIGVGIADVYVGITGHHIALLSSKGVVAVSNEDREIGEEDVERVLQAAKVVALPPEREIVGIVPRQYLVDGLDGIQDPRGMIGVRLEVEATLVTGAKTAIHNLVRCVERAGVHVAGLVLTPLAEGQLALSRDEKTVGVVLVDIGAGTTTISVFEEGHLAATSTLPVGGDLITSDIAYGLKTRKDVAEKIKLKYGCALVELADGKQLFKAARIGDDLENEYSQVELAHIIEPRVLEMFQLIAQEVRRLGVQDPPGGFVLTGGAVSLPGMLAAAGRELGASVRIAMPDYVGVRDPSYTGGVGIIRYVAGFVRPRSPLSTSKRPVFSRKSSRQQTAASKPGVLERFKNWISDYI</sequence>
<evidence type="ECO:0000256" key="5">
    <source>
        <dbReference type="HAMAP-Rule" id="MF_02033"/>
    </source>
</evidence>
<keyword evidence="3 5" id="KW-0472">Membrane</keyword>
<dbReference type="Gene3D" id="3.30.420.40">
    <property type="match status" value="2"/>
</dbReference>
<dbReference type="AlphaFoldDB" id="A0A2A6E2E4"/>
<proteinExistence type="inferred from homology"/>
<dbReference type="NCBIfam" id="TIGR01174">
    <property type="entry name" value="ftsA"/>
    <property type="match status" value="1"/>
</dbReference>
<dbReference type="SUPFAM" id="SSF53067">
    <property type="entry name" value="Actin-like ATPase domain"/>
    <property type="match status" value="2"/>
</dbReference>
<comment type="similarity">
    <text evidence="5 6">Belongs to the FtsA/MreB family.</text>
</comment>
<evidence type="ECO:0000256" key="3">
    <source>
        <dbReference type="ARBA" id="ARBA00023136"/>
    </source>
</evidence>
<dbReference type="Gene3D" id="3.30.1490.110">
    <property type="match status" value="1"/>
</dbReference>
<comment type="subcellular location">
    <subcellularLocation>
        <location evidence="5">Cell membrane</location>
        <topology evidence="5">Peripheral membrane protein</topology>
        <orientation evidence="5">Cytoplasmic side</orientation>
    </subcellularLocation>
    <text evidence="5">Localizes to the Z ring in an FtsZ-dependent manner. Targeted to the membrane through a conserved C-terminal amphipathic helix.</text>
</comment>
<dbReference type="CDD" id="cd24048">
    <property type="entry name" value="ASKHA_NBD_FtsA"/>
    <property type="match status" value="1"/>
</dbReference>
<dbReference type="GO" id="GO:0043093">
    <property type="term" value="P:FtsZ-dependent cytokinesis"/>
    <property type="evidence" value="ECO:0007669"/>
    <property type="project" value="UniProtKB-UniRule"/>
</dbReference>
<comment type="caution">
    <text evidence="9">The sequence shown here is derived from an EMBL/GenBank/DDBJ whole genome shotgun (WGS) entry which is preliminary data.</text>
</comment>
<dbReference type="InterPro" id="IPR050696">
    <property type="entry name" value="FtsA/MreB"/>
</dbReference>
<dbReference type="PANTHER" id="PTHR32432">
    <property type="entry name" value="CELL DIVISION PROTEIN FTSA-RELATED"/>
    <property type="match status" value="1"/>
</dbReference>
<dbReference type="GO" id="GO:0009898">
    <property type="term" value="C:cytoplasmic side of plasma membrane"/>
    <property type="evidence" value="ECO:0007669"/>
    <property type="project" value="UniProtKB-UniRule"/>
</dbReference>
<dbReference type="HAMAP" id="MF_02033">
    <property type="entry name" value="FtsA"/>
    <property type="match status" value="1"/>
</dbReference>
<name>A0A2A6E2E4_9BACL</name>
<gene>
    <name evidence="5" type="primary">ftsA</name>
    <name evidence="9" type="ORF">BLM47_03060</name>
</gene>
<dbReference type="InterPro" id="IPR043129">
    <property type="entry name" value="ATPase_NBD"/>
</dbReference>
<organism evidence="9 10">
    <name type="scientific">Candidatus Reconcilbacillus cellulovorans</name>
    <dbReference type="NCBI Taxonomy" id="1906605"/>
    <lineage>
        <taxon>Bacteria</taxon>
        <taxon>Bacillati</taxon>
        <taxon>Bacillota</taxon>
        <taxon>Bacilli</taxon>
        <taxon>Bacillales</taxon>
        <taxon>Paenibacillaceae</taxon>
        <taxon>Candidatus Reconcilbacillus</taxon>
    </lineage>
</organism>
<keyword evidence="2 5" id="KW-0132">Cell division</keyword>
<evidence type="ECO:0000256" key="6">
    <source>
        <dbReference type="PIRNR" id="PIRNR003101"/>
    </source>
</evidence>
<keyword evidence="1 5" id="KW-1003">Cell membrane</keyword>
<feature type="region of interest" description="Disordered" evidence="7">
    <location>
        <begin position="381"/>
        <end position="401"/>
    </location>
</feature>
<evidence type="ECO:0000313" key="9">
    <source>
        <dbReference type="EMBL" id="PDO11194.1"/>
    </source>
</evidence>
<dbReference type="EMBL" id="MOXJ01000004">
    <property type="protein sequence ID" value="PDO11194.1"/>
    <property type="molecule type" value="Genomic_DNA"/>
</dbReference>
<protein>
    <recommendedName>
        <fullName evidence="5 6">Cell division protein FtsA</fullName>
    </recommendedName>
</protein>
<keyword evidence="4 5" id="KW-0131">Cell cycle</keyword>
<evidence type="ECO:0000256" key="7">
    <source>
        <dbReference type="SAM" id="MobiDB-lite"/>
    </source>
</evidence>
<dbReference type="InterPro" id="IPR003494">
    <property type="entry name" value="SHS2_FtsA"/>
</dbReference>
<dbReference type="PANTHER" id="PTHR32432:SF4">
    <property type="entry name" value="CELL DIVISION PROTEIN FTSA"/>
    <property type="match status" value="1"/>
</dbReference>
<evidence type="ECO:0000256" key="1">
    <source>
        <dbReference type="ARBA" id="ARBA00022475"/>
    </source>
</evidence>
<evidence type="ECO:0000256" key="4">
    <source>
        <dbReference type="ARBA" id="ARBA00023306"/>
    </source>
</evidence>
<comment type="function">
    <text evidence="5 6">Cell division protein that is involved in the assembly of the Z ring. May serve as a membrane anchor for the Z ring.</text>
</comment>
<reference evidence="9 10" key="1">
    <citation type="submission" date="2016-12" db="EMBL/GenBank/DDBJ databases">
        <title>Candidatus Reconcilibacillus cellulovorans genome.</title>
        <authorList>
            <person name="Kolinko S."/>
            <person name="Wu Y.-W."/>
            <person name="Tachea F."/>
            <person name="Denzel E."/>
            <person name="Hiras J."/>
            <person name="Baecker N."/>
            <person name="Chan L.J."/>
            <person name="Eichorst S.A."/>
            <person name="Frey D."/>
            <person name="Adams P.D."/>
            <person name="Pray T."/>
            <person name="Tanjore D."/>
            <person name="Petzold C.J."/>
            <person name="Gladden J.M."/>
            <person name="Simmons B.A."/>
            <person name="Singer S.W."/>
        </authorList>
    </citation>
    <scope>NUCLEOTIDE SEQUENCE [LARGE SCALE GENOMIC DNA]</scope>
    <source>
        <strain evidence="9">JTherm</strain>
    </source>
</reference>
<comment type="subunit">
    <text evidence="5">Self-interacts. Interacts with FtsZ.</text>
</comment>
<dbReference type="InterPro" id="IPR020823">
    <property type="entry name" value="Cell_div_FtsA"/>
</dbReference>
<dbReference type="FunFam" id="3.30.1490.110:FF:000003">
    <property type="entry name" value="Cell division protein FtsA"/>
    <property type="match status" value="1"/>
</dbReference>
<dbReference type="PIRSF" id="PIRSF003101">
    <property type="entry name" value="FtsA"/>
    <property type="match status" value="1"/>
</dbReference>
<dbReference type="SMART" id="SM00842">
    <property type="entry name" value="FtsA"/>
    <property type="match status" value="1"/>
</dbReference>
<feature type="domain" description="SHS2" evidence="8">
    <location>
        <begin position="7"/>
        <end position="194"/>
    </location>
</feature>